<dbReference type="Proteomes" id="UP000193411">
    <property type="component" value="Unassembled WGS sequence"/>
</dbReference>
<proteinExistence type="predicted"/>
<protein>
    <submittedName>
        <fullName evidence="2">Uncharacterized protein</fullName>
    </submittedName>
</protein>
<feature type="region of interest" description="Disordered" evidence="1">
    <location>
        <begin position="1"/>
        <end position="27"/>
    </location>
</feature>
<reference evidence="2 3" key="1">
    <citation type="submission" date="2016-07" db="EMBL/GenBank/DDBJ databases">
        <title>Pervasive Adenine N6-methylation of Active Genes in Fungi.</title>
        <authorList>
            <consortium name="DOE Joint Genome Institute"/>
            <person name="Mondo S.J."/>
            <person name="Dannebaum R.O."/>
            <person name="Kuo R.C."/>
            <person name="Labutti K."/>
            <person name="Haridas S."/>
            <person name="Kuo A."/>
            <person name="Salamov A."/>
            <person name="Ahrendt S.R."/>
            <person name="Lipzen A."/>
            <person name="Sullivan W."/>
            <person name="Andreopoulos W.B."/>
            <person name="Clum A."/>
            <person name="Lindquist E."/>
            <person name="Daum C."/>
            <person name="Ramamoorthy G.K."/>
            <person name="Gryganskyi A."/>
            <person name="Culley D."/>
            <person name="Magnuson J.K."/>
            <person name="James T.Y."/>
            <person name="O'Malley M.A."/>
            <person name="Stajich J.E."/>
            <person name="Spatafora J.W."/>
            <person name="Visel A."/>
            <person name="Grigoriev I.V."/>
        </authorList>
    </citation>
    <scope>NUCLEOTIDE SEQUENCE [LARGE SCALE GENOMIC DNA]</scope>
    <source>
        <strain evidence="2 3">PL171</strain>
    </source>
</reference>
<comment type="caution">
    <text evidence="2">The sequence shown here is derived from an EMBL/GenBank/DDBJ whole genome shotgun (WGS) entry which is preliminary data.</text>
</comment>
<dbReference type="AlphaFoldDB" id="A0A1Y2HS97"/>
<evidence type="ECO:0000313" key="3">
    <source>
        <dbReference type="Proteomes" id="UP000193411"/>
    </source>
</evidence>
<name>A0A1Y2HS97_9FUNG</name>
<dbReference type="EMBL" id="MCFL01000015">
    <property type="protein sequence ID" value="ORZ36814.1"/>
    <property type="molecule type" value="Genomic_DNA"/>
</dbReference>
<organism evidence="2 3">
    <name type="scientific">Catenaria anguillulae PL171</name>
    <dbReference type="NCBI Taxonomy" id="765915"/>
    <lineage>
        <taxon>Eukaryota</taxon>
        <taxon>Fungi</taxon>
        <taxon>Fungi incertae sedis</taxon>
        <taxon>Blastocladiomycota</taxon>
        <taxon>Blastocladiomycetes</taxon>
        <taxon>Blastocladiales</taxon>
        <taxon>Catenariaceae</taxon>
        <taxon>Catenaria</taxon>
    </lineage>
</organism>
<evidence type="ECO:0000313" key="2">
    <source>
        <dbReference type="EMBL" id="ORZ36814.1"/>
    </source>
</evidence>
<sequence>MDPMPSHTSSSVTGADTNTGPRQHSGRLQAQIEHVTRLAETRDHENLKIALESRSDRLTQVIEAALLLLYKNPDTRKQSMECLINNATNWFFNQFSATQFLTTRWEYLPLDVISITLFALDIALDTRPVLERALAVAVTAACGLYYPSAPLSIGPPSVPSRPMLYTRDQSLKHRSL</sequence>
<accession>A0A1Y2HS97</accession>
<gene>
    <name evidence="2" type="ORF">BCR44DRAFT_79828</name>
</gene>
<evidence type="ECO:0000256" key="1">
    <source>
        <dbReference type="SAM" id="MobiDB-lite"/>
    </source>
</evidence>
<keyword evidence="3" id="KW-1185">Reference proteome</keyword>